<evidence type="ECO:0000313" key="3">
    <source>
        <dbReference type="Proteomes" id="UP001153076"/>
    </source>
</evidence>
<dbReference type="EMBL" id="JAKOGI010000039">
    <property type="protein sequence ID" value="KAJ8447368.1"/>
    <property type="molecule type" value="Genomic_DNA"/>
</dbReference>
<dbReference type="Proteomes" id="UP001153076">
    <property type="component" value="Unassembled WGS sequence"/>
</dbReference>
<dbReference type="Gene3D" id="1.10.630.10">
    <property type="entry name" value="Cytochrome P450"/>
    <property type="match status" value="1"/>
</dbReference>
<dbReference type="SUPFAM" id="SSF48264">
    <property type="entry name" value="Cytochrome P450"/>
    <property type="match status" value="1"/>
</dbReference>
<proteinExistence type="inferred from homology"/>
<dbReference type="InterPro" id="IPR036396">
    <property type="entry name" value="Cyt_P450_sf"/>
</dbReference>
<sequence>MDELVQFVKGRSEKGLAIDIGKAVSTTSLNLLSNTFFSMDFASYDSSDSKEFTELARNLSELTATPNVSNFFPLLRCLDLQGVRRRQTVYFRKMMGFFEQIIDERLKNQTDAKEDVLDTLFKLVNEGDLTLDDLKHLLVDLFIAGTDPTSSTVEWAMTELLRYP</sequence>
<dbReference type="GO" id="GO:0005506">
    <property type="term" value="F:iron ion binding"/>
    <property type="evidence" value="ECO:0007669"/>
    <property type="project" value="InterPro"/>
</dbReference>
<dbReference type="Pfam" id="PF00067">
    <property type="entry name" value="p450"/>
    <property type="match status" value="1"/>
</dbReference>
<protein>
    <recommendedName>
        <fullName evidence="4">Cytochrome P450 76AD1-like protein</fullName>
    </recommendedName>
</protein>
<keyword evidence="3" id="KW-1185">Reference proteome</keyword>
<accession>A0A9Q1KPU9</accession>
<dbReference type="PANTHER" id="PTHR47950">
    <property type="entry name" value="CYTOCHROME P450, FAMILY 76, SUBFAMILY C, POLYPEPTIDE 5-RELATED"/>
    <property type="match status" value="1"/>
</dbReference>
<dbReference type="PRINTS" id="PR00463">
    <property type="entry name" value="EP450I"/>
</dbReference>
<dbReference type="GO" id="GO:0004497">
    <property type="term" value="F:monooxygenase activity"/>
    <property type="evidence" value="ECO:0007669"/>
    <property type="project" value="InterPro"/>
</dbReference>
<comment type="caution">
    <text evidence="2">The sequence shown here is derived from an EMBL/GenBank/DDBJ whole genome shotgun (WGS) entry which is preliminary data.</text>
</comment>
<name>A0A9Q1KPU9_9CARY</name>
<organism evidence="2 3">
    <name type="scientific">Carnegiea gigantea</name>
    <dbReference type="NCBI Taxonomy" id="171969"/>
    <lineage>
        <taxon>Eukaryota</taxon>
        <taxon>Viridiplantae</taxon>
        <taxon>Streptophyta</taxon>
        <taxon>Embryophyta</taxon>
        <taxon>Tracheophyta</taxon>
        <taxon>Spermatophyta</taxon>
        <taxon>Magnoliopsida</taxon>
        <taxon>eudicotyledons</taxon>
        <taxon>Gunneridae</taxon>
        <taxon>Pentapetalae</taxon>
        <taxon>Caryophyllales</taxon>
        <taxon>Cactineae</taxon>
        <taxon>Cactaceae</taxon>
        <taxon>Cactoideae</taxon>
        <taxon>Echinocereeae</taxon>
        <taxon>Carnegiea</taxon>
    </lineage>
</organism>
<dbReference type="OrthoDB" id="2789670at2759"/>
<dbReference type="AlphaFoldDB" id="A0A9Q1KPU9"/>
<dbReference type="PANTHER" id="PTHR47950:SF44">
    <property type="entry name" value="CYTOCHROME P450, FAMILY 76, SUBFAMILY C, POLYPEPTIDE 5-RELATED"/>
    <property type="match status" value="1"/>
</dbReference>
<evidence type="ECO:0000256" key="1">
    <source>
        <dbReference type="ARBA" id="ARBA00010617"/>
    </source>
</evidence>
<dbReference type="GO" id="GO:0020037">
    <property type="term" value="F:heme binding"/>
    <property type="evidence" value="ECO:0007669"/>
    <property type="project" value="InterPro"/>
</dbReference>
<dbReference type="InterPro" id="IPR001128">
    <property type="entry name" value="Cyt_P450"/>
</dbReference>
<evidence type="ECO:0000313" key="2">
    <source>
        <dbReference type="EMBL" id="KAJ8447368.1"/>
    </source>
</evidence>
<gene>
    <name evidence="2" type="ORF">Cgig2_013145</name>
</gene>
<dbReference type="InterPro" id="IPR002401">
    <property type="entry name" value="Cyt_P450_E_grp-I"/>
</dbReference>
<reference evidence="2" key="1">
    <citation type="submission" date="2022-04" db="EMBL/GenBank/DDBJ databases">
        <title>Carnegiea gigantea Genome sequencing and assembly v2.</title>
        <authorList>
            <person name="Copetti D."/>
            <person name="Sanderson M.J."/>
            <person name="Burquez A."/>
            <person name="Wojciechowski M.F."/>
        </authorList>
    </citation>
    <scope>NUCLEOTIDE SEQUENCE</scope>
    <source>
        <strain evidence="2">SGP5-SGP5p</strain>
        <tissue evidence="2">Aerial part</tissue>
    </source>
</reference>
<comment type="similarity">
    <text evidence="1">Belongs to the cytochrome P450 family.</text>
</comment>
<dbReference type="GO" id="GO:0016705">
    <property type="term" value="F:oxidoreductase activity, acting on paired donors, with incorporation or reduction of molecular oxygen"/>
    <property type="evidence" value="ECO:0007669"/>
    <property type="project" value="InterPro"/>
</dbReference>
<evidence type="ECO:0008006" key="4">
    <source>
        <dbReference type="Google" id="ProtNLM"/>
    </source>
</evidence>